<evidence type="ECO:0000313" key="4">
    <source>
        <dbReference type="Proteomes" id="UP000446768"/>
    </source>
</evidence>
<dbReference type="AlphaFoldDB" id="A0A7X2IJY1"/>
<evidence type="ECO:0000313" key="3">
    <source>
        <dbReference type="EMBL" id="MRV71180.1"/>
    </source>
</evidence>
<dbReference type="SUPFAM" id="SSF56935">
    <property type="entry name" value="Porins"/>
    <property type="match status" value="1"/>
</dbReference>
<dbReference type="InterPro" id="IPR033900">
    <property type="entry name" value="Gram_neg_porin_domain"/>
</dbReference>
<dbReference type="Gene3D" id="2.40.160.10">
    <property type="entry name" value="Porin"/>
    <property type="match status" value="1"/>
</dbReference>
<dbReference type="EMBL" id="WKJJ01000003">
    <property type="protein sequence ID" value="MRV71180.1"/>
    <property type="molecule type" value="Genomic_DNA"/>
</dbReference>
<keyword evidence="1" id="KW-0732">Signal</keyword>
<dbReference type="Pfam" id="PF13609">
    <property type="entry name" value="Porin_4"/>
    <property type="match status" value="1"/>
</dbReference>
<dbReference type="InterPro" id="IPR023614">
    <property type="entry name" value="Porin_dom_sf"/>
</dbReference>
<proteinExistence type="predicted"/>
<reference evidence="3 4" key="1">
    <citation type="submission" date="2019-11" db="EMBL/GenBank/DDBJ databases">
        <title>Novel species isolated from a subtropical stream in China.</title>
        <authorList>
            <person name="Lu H."/>
        </authorList>
    </citation>
    <scope>NUCLEOTIDE SEQUENCE [LARGE SCALE GENOMIC DNA]</scope>
    <source>
        <strain evidence="3 4">FT92W</strain>
    </source>
</reference>
<accession>A0A7X2IJY1</accession>
<protein>
    <recommendedName>
        <fullName evidence="2">Porin domain-containing protein</fullName>
    </recommendedName>
</protein>
<feature type="chain" id="PRO_5031311998" description="Porin domain-containing protein" evidence="1">
    <location>
        <begin position="26"/>
        <end position="401"/>
    </location>
</feature>
<dbReference type="Proteomes" id="UP000446768">
    <property type="component" value="Unassembled WGS sequence"/>
</dbReference>
<keyword evidence="4" id="KW-1185">Reference proteome</keyword>
<organism evidence="3 4">
    <name type="scientific">Pseudoduganella rivuli</name>
    <dbReference type="NCBI Taxonomy" id="2666085"/>
    <lineage>
        <taxon>Bacteria</taxon>
        <taxon>Pseudomonadati</taxon>
        <taxon>Pseudomonadota</taxon>
        <taxon>Betaproteobacteria</taxon>
        <taxon>Burkholderiales</taxon>
        <taxon>Oxalobacteraceae</taxon>
        <taxon>Telluria group</taxon>
        <taxon>Pseudoduganella</taxon>
    </lineage>
</organism>
<feature type="signal peptide" evidence="1">
    <location>
        <begin position="1"/>
        <end position="25"/>
    </location>
</feature>
<evidence type="ECO:0000256" key="1">
    <source>
        <dbReference type="SAM" id="SignalP"/>
    </source>
</evidence>
<evidence type="ECO:0000259" key="2">
    <source>
        <dbReference type="Pfam" id="PF13609"/>
    </source>
</evidence>
<comment type="caution">
    <text evidence="3">The sequence shown here is derived from an EMBL/GenBank/DDBJ whole genome shotgun (WGS) entry which is preliminary data.</text>
</comment>
<sequence length="401" mass="42132">MRGKMHGKMRGMAAACALLAGSAQAGVGFETAEGWKFSTDGWVILQAHKQNGDLPGATGFRITSGTTPSLIAFNVTAPATAGLNITSRVGLYINPHSGEGNFRNAGNVGDTGAKALDPREIWTKVSAGWGEVVFGKAYSIYQGEAVLADASVLAGGLTGYDHVNTPNAFAASFNGGYMWANFNAGVRYNSPRDTPLTFSVGVYDPSQIRNVFVGSGASQTRTPRVEAGLYYQPVLGTARIKLYADAIRQDARGCMTAAGTPCASTRVATRGGAAGIVADLGAVNLVLTGFRGQGLGSVLLQDVDALDAAGLERDSRGYFGQLVYRPQPRLSLRYSHGRTHIDDTAATAGHTGKTHIAGAYLTVNPLLTVYGELARSTFTLNPVFGRATSTDYATGGIRFMW</sequence>
<gene>
    <name evidence="3" type="ORF">GJ700_05535</name>
</gene>
<feature type="domain" description="Porin" evidence="2">
    <location>
        <begin position="13"/>
        <end position="377"/>
    </location>
</feature>
<name>A0A7X2IJY1_9BURK</name>
<dbReference type="RefSeq" id="WP_154371671.1">
    <property type="nucleotide sequence ID" value="NZ_WKJJ01000003.1"/>
</dbReference>